<feature type="domain" description="Peptidase S1" evidence="3">
    <location>
        <begin position="340"/>
        <end position="561"/>
    </location>
</feature>
<dbReference type="EMBL" id="HG994588">
    <property type="protein sequence ID" value="CAF3039135.1"/>
    <property type="molecule type" value="Genomic_DNA"/>
</dbReference>
<feature type="domain" description="Peptidase S1" evidence="3">
    <location>
        <begin position="85"/>
        <end position="308"/>
    </location>
</feature>
<gene>
    <name evidence="4" type="ORF">LSAA_14754</name>
</gene>
<protein>
    <submittedName>
        <fullName evidence="4">(salmon louse) hypothetical protein</fullName>
    </submittedName>
</protein>
<keyword evidence="1" id="KW-1015">Disulfide bond</keyword>
<accession>A0A7R8D5W5</accession>
<dbReference type="Gene3D" id="2.40.10.10">
    <property type="entry name" value="Trypsin-like serine proteases"/>
    <property type="match status" value="2"/>
</dbReference>
<dbReference type="Proteomes" id="UP000675881">
    <property type="component" value="Chromosome 9"/>
</dbReference>
<dbReference type="InterPro" id="IPR043504">
    <property type="entry name" value="Peptidase_S1_PA_chymotrypsin"/>
</dbReference>
<dbReference type="SUPFAM" id="SSF50494">
    <property type="entry name" value="Trypsin-like serine proteases"/>
    <property type="match status" value="2"/>
</dbReference>
<keyword evidence="5" id="KW-1185">Reference proteome</keyword>
<reference evidence="4" key="1">
    <citation type="submission" date="2021-02" db="EMBL/GenBank/DDBJ databases">
        <authorList>
            <person name="Bekaert M."/>
        </authorList>
    </citation>
    <scope>NUCLEOTIDE SEQUENCE</scope>
    <source>
        <strain evidence="4">IoA-00</strain>
    </source>
</reference>
<evidence type="ECO:0000259" key="3">
    <source>
        <dbReference type="PROSITE" id="PS50240"/>
    </source>
</evidence>
<dbReference type="Pfam" id="PF00089">
    <property type="entry name" value="Trypsin"/>
    <property type="match status" value="2"/>
</dbReference>
<dbReference type="InterPro" id="IPR009003">
    <property type="entry name" value="Peptidase_S1_PA"/>
</dbReference>
<comment type="similarity">
    <text evidence="2">Belongs to the peptidase S1 family. CLIP subfamily.</text>
</comment>
<proteinExistence type="inferred from homology"/>
<dbReference type="GO" id="GO:0004252">
    <property type="term" value="F:serine-type endopeptidase activity"/>
    <property type="evidence" value="ECO:0007669"/>
    <property type="project" value="InterPro"/>
</dbReference>
<evidence type="ECO:0000256" key="1">
    <source>
        <dbReference type="ARBA" id="ARBA00023157"/>
    </source>
</evidence>
<evidence type="ECO:0000313" key="5">
    <source>
        <dbReference type="Proteomes" id="UP000675881"/>
    </source>
</evidence>
<dbReference type="AlphaFoldDB" id="A0A7R8D5W5"/>
<dbReference type="InterPro" id="IPR051487">
    <property type="entry name" value="Ser/Thr_Proteases_Immune/Dev"/>
</dbReference>
<organism evidence="4 5">
    <name type="scientific">Lepeophtheirus salmonis</name>
    <name type="common">Salmon louse</name>
    <name type="synonym">Caligus salmonis</name>
    <dbReference type="NCBI Taxonomy" id="72036"/>
    <lineage>
        <taxon>Eukaryota</taxon>
        <taxon>Metazoa</taxon>
        <taxon>Ecdysozoa</taxon>
        <taxon>Arthropoda</taxon>
        <taxon>Crustacea</taxon>
        <taxon>Multicrustacea</taxon>
        <taxon>Hexanauplia</taxon>
        <taxon>Copepoda</taxon>
        <taxon>Siphonostomatoida</taxon>
        <taxon>Caligidae</taxon>
        <taxon>Lepeophtheirus</taxon>
    </lineage>
</organism>
<dbReference type="PANTHER" id="PTHR24256">
    <property type="entry name" value="TRYPTASE-RELATED"/>
    <property type="match status" value="1"/>
</dbReference>
<dbReference type="OrthoDB" id="7726766at2759"/>
<dbReference type="InterPro" id="IPR001254">
    <property type="entry name" value="Trypsin_dom"/>
</dbReference>
<dbReference type="PROSITE" id="PS50240">
    <property type="entry name" value="TRYPSIN_DOM"/>
    <property type="match status" value="2"/>
</dbReference>
<dbReference type="GO" id="GO:0006508">
    <property type="term" value="P:proteolysis"/>
    <property type="evidence" value="ECO:0007669"/>
    <property type="project" value="InterPro"/>
</dbReference>
<dbReference type="SMART" id="SM00020">
    <property type="entry name" value="Tryp_SPc"/>
    <property type="match status" value="1"/>
</dbReference>
<evidence type="ECO:0000313" key="4">
    <source>
        <dbReference type="EMBL" id="CAF3039135.1"/>
    </source>
</evidence>
<evidence type="ECO:0000256" key="2">
    <source>
        <dbReference type="ARBA" id="ARBA00024195"/>
    </source>
</evidence>
<name>A0A7R8D5W5_LEPSM</name>
<sequence length="561" mass="63048">MRIITIYILLKTLISANSKECTTPSGDCLFPFTYRGTHKICTIVDTNIYTKPWCYLKDGGWDYCLDDCFDCGVSNDLGHSCQQQAEGSEGYFDNAVFPWHVRIINRRNKQILCNGVILTNDRVITTANCKGYYHKYGINVIAGSGTFFYIDGFQDGIIKSFVAHEGYNPQTGENNIAIIGLHDRLVWNDRVLPICLTDNYLPIQDGQSATFSGTHIFDTWSIVRYVHFSIVKVLPENIDKDCQNNDHLCTTKNSVSEGVDEGGPLTSLISTNGKECTTPSGDCLFPFTYRGTHKICTFVDTDIYPKPWCYVKNGGWDYCSDDCFDCGVSNDLGNSCKMQKAGSEGYFDNAVFPWHVRIVNINNQQVLCNGVILNNDHVLTTASCKGFYHQYGIIVYAGAGVFYYDSGYQDGYVKSFVAHEGYNPRTGENNLAIIGLRDRLVWNDRVLPICFTDDYLPIQEGQSATFSGSYIYNTGSFIPYVHFSVVKKLPEHTDRDCQKNDLFCTTKNSVSYLVNQGGPLTICQDSKRCILVGILSGINENKKFLVFTNISGHVNWIYNHI</sequence>